<accession>A0A228HTV7</accession>
<dbReference type="EMBL" id="NKFA01000032">
    <property type="protein sequence ID" value="OXI33567.1"/>
    <property type="molecule type" value="Genomic_DNA"/>
</dbReference>
<dbReference type="PANTHER" id="PTHR42760">
    <property type="entry name" value="SHORT-CHAIN DEHYDROGENASES/REDUCTASES FAMILY MEMBER"/>
    <property type="match status" value="1"/>
</dbReference>
<comment type="similarity">
    <text evidence="1">Belongs to the short-chain dehydrogenases/reductases (SDR) family.</text>
</comment>
<evidence type="ECO:0000313" key="4">
    <source>
        <dbReference type="Proteomes" id="UP000214600"/>
    </source>
</evidence>
<evidence type="ECO:0000313" key="3">
    <source>
        <dbReference type="EMBL" id="OXI33567.1"/>
    </source>
</evidence>
<reference evidence="3 4" key="2">
    <citation type="submission" date="2017-08" db="EMBL/GenBank/DDBJ databases">
        <title>WGS of novel Burkholderia cepaca complex species.</title>
        <authorList>
            <person name="Lipuma J."/>
            <person name="Spilker T."/>
        </authorList>
    </citation>
    <scope>NUCLEOTIDE SEQUENCE [LARGE SCALE GENOMIC DNA]</scope>
    <source>
        <strain evidence="3 4">AU17325</strain>
    </source>
</reference>
<dbReference type="GO" id="GO:0006633">
    <property type="term" value="P:fatty acid biosynthetic process"/>
    <property type="evidence" value="ECO:0007669"/>
    <property type="project" value="TreeGrafter"/>
</dbReference>
<dbReference type="CDD" id="cd05233">
    <property type="entry name" value="SDR_c"/>
    <property type="match status" value="1"/>
</dbReference>
<proteinExistence type="inferred from homology"/>
<gene>
    <name evidence="3" type="ORF">CFB84_38210</name>
</gene>
<dbReference type="PANTHER" id="PTHR42760:SF133">
    <property type="entry name" value="3-OXOACYL-[ACYL-CARRIER-PROTEIN] REDUCTASE"/>
    <property type="match status" value="1"/>
</dbReference>
<reference evidence="4" key="1">
    <citation type="submission" date="2017-06" db="EMBL/GenBank/DDBJ databases">
        <authorList>
            <person name="LiPuma J."/>
            <person name="Spilker T."/>
        </authorList>
    </citation>
    <scope>NUCLEOTIDE SEQUENCE [LARGE SCALE GENOMIC DNA]</scope>
    <source>
        <strain evidence="4">AU17325</strain>
    </source>
</reference>
<dbReference type="FunFam" id="3.40.50.720:FF:000084">
    <property type="entry name" value="Short-chain dehydrogenase reductase"/>
    <property type="match status" value="1"/>
</dbReference>
<protein>
    <submittedName>
        <fullName evidence="3">Short-chain dehydrogenase</fullName>
    </submittedName>
</protein>
<dbReference type="AlphaFoldDB" id="A0A228HTV7"/>
<dbReference type="SUPFAM" id="SSF51735">
    <property type="entry name" value="NAD(P)-binding Rossmann-fold domains"/>
    <property type="match status" value="1"/>
</dbReference>
<sequence length="252" mass="26041">MRLEGKVAIITGAATGIGNAIAKKYAAEGAKIVIADVKGAEAAAAEFGPGVALGVHANVADPDSVRQMAAAAVEQFGKIDVLVNNAGIFTGLNGIPMEAIPVEDWDRLYAVNVKGPWLCTNAVAAAMREGGGGRIINIASVIAHVGVPFMLHYVSSKGAVAAMTRAMAREFAATKSRILVNSISPGYTHSANAIANAGQHEQFEGVASQMRTIERPQQPDDIAGAALWLASDDASYINGQNVVVDGGIFMSL</sequence>
<dbReference type="PROSITE" id="PS00061">
    <property type="entry name" value="ADH_SHORT"/>
    <property type="match status" value="1"/>
</dbReference>
<dbReference type="InterPro" id="IPR036291">
    <property type="entry name" value="NAD(P)-bd_dom_sf"/>
</dbReference>
<name>A0A228HTV7_9BURK</name>
<dbReference type="Gene3D" id="3.40.50.720">
    <property type="entry name" value="NAD(P)-binding Rossmann-like Domain"/>
    <property type="match status" value="1"/>
</dbReference>
<evidence type="ECO:0000256" key="2">
    <source>
        <dbReference type="ARBA" id="ARBA00023002"/>
    </source>
</evidence>
<organism evidence="3 4">
    <name type="scientific">Burkholderia aenigmatica</name>
    <dbReference type="NCBI Taxonomy" id="2015348"/>
    <lineage>
        <taxon>Bacteria</taxon>
        <taxon>Pseudomonadati</taxon>
        <taxon>Pseudomonadota</taxon>
        <taxon>Betaproteobacteria</taxon>
        <taxon>Burkholderiales</taxon>
        <taxon>Burkholderiaceae</taxon>
        <taxon>Burkholderia</taxon>
        <taxon>Burkholderia cepacia complex</taxon>
    </lineage>
</organism>
<dbReference type="NCBIfam" id="NF005559">
    <property type="entry name" value="PRK07231.1"/>
    <property type="match status" value="1"/>
</dbReference>
<keyword evidence="2" id="KW-0560">Oxidoreductase</keyword>
<dbReference type="InterPro" id="IPR020904">
    <property type="entry name" value="Sc_DH/Rdtase_CS"/>
</dbReference>
<dbReference type="Pfam" id="PF13561">
    <property type="entry name" value="adh_short_C2"/>
    <property type="match status" value="1"/>
</dbReference>
<dbReference type="PRINTS" id="PR00080">
    <property type="entry name" value="SDRFAMILY"/>
</dbReference>
<dbReference type="OrthoDB" id="196630at2"/>
<dbReference type="Proteomes" id="UP000214600">
    <property type="component" value="Unassembled WGS sequence"/>
</dbReference>
<evidence type="ECO:0000256" key="1">
    <source>
        <dbReference type="ARBA" id="ARBA00006484"/>
    </source>
</evidence>
<dbReference type="GO" id="GO:0048038">
    <property type="term" value="F:quinone binding"/>
    <property type="evidence" value="ECO:0007669"/>
    <property type="project" value="TreeGrafter"/>
</dbReference>
<comment type="caution">
    <text evidence="3">The sequence shown here is derived from an EMBL/GenBank/DDBJ whole genome shotgun (WGS) entry which is preliminary data.</text>
</comment>
<dbReference type="GO" id="GO:0016616">
    <property type="term" value="F:oxidoreductase activity, acting on the CH-OH group of donors, NAD or NADP as acceptor"/>
    <property type="evidence" value="ECO:0007669"/>
    <property type="project" value="TreeGrafter"/>
</dbReference>
<dbReference type="PRINTS" id="PR00081">
    <property type="entry name" value="GDHRDH"/>
</dbReference>
<dbReference type="InterPro" id="IPR002347">
    <property type="entry name" value="SDR_fam"/>
</dbReference>